<protein>
    <recommendedName>
        <fullName evidence="6">S-protein homolog</fullName>
    </recommendedName>
</protein>
<evidence type="ECO:0000256" key="5">
    <source>
        <dbReference type="ARBA" id="ARBA00022729"/>
    </source>
</evidence>
<keyword evidence="4 6" id="KW-0964">Secreted</keyword>
<keyword evidence="5" id="KW-0732">Signal</keyword>
<dbReference type="PANTHER" id="PTHR31232:SF164">
    <property type="entry name" value="S-PROTEIN HOMOLOG"/>
    <property type="match status" value="1"/>
</dbReference>
<comment type="similarity">
    <text evidence="2 6">Belongs to the plant self-incompatibility (S1) protein family.</text>
</comment>
<keyword evidence="3 6" id="KW-0713">Self-incompatibility</keyword>
<organism evidence="7 8">
    <name type="scientific">Erythranthe guttata</name>
    <name type="common">Yellow monkey flower</name>
    <name type="synonym">Mimulus guttatus</name>
    <dbReference type="NCBI Taxonomy" id="4155"/>
    <lineage>
        <taxon>Eukaryota</taxon>
        <taxon>Viridiplantae</taxon>
        <taxon>Streptophyta</taxon>
        <taxon>Embryophyta</taxon>
        <taxon>Tracheophyta</taxon>
        <taxon>Spermatophyta</taxon>
        <taxon>Magnoliopsida</taxon>
        <taxon>eudicotyledons</taxon>
        <taxon>Gunneridae</taxon>
        <taxon>Pentapetalae</taxon>
        <taxon>asterids</taxon>
        <taxon>lamiids</taxon>
        <taxon>Lamiales</taxon>
        <taxon>Phrymaceae</taxon>
        <taxon>Erythranthe</taxon>
    </lineage>
</organism>
<evidence type="ECO:0000313" key="8">
    <source>
        <dbReference type="Proteomes" id="UP000030748"/>
    </source>
</evidence>
<dbReference type="InterPro" id="IPR010264">
    <property type="entry name" value="Self-incomp_S1"/>
</dbReference>
<feature type="non-terminal residue" evidence="7">
    <location>
        <position position="1"/>
    </location>
</feature>
<sequence length="121" mass="14469">HVYVSVYNNLPENTPPMLLHCQSKNDRLGYHTLAKGENFDFDFCPVWRTLFFCHVWWNGKDIAFDVYSYIVHCLIVRHRRIASYPYFTKYTKTAFIWKDRKVETSSLLTKKAEKAYEIIHA</sequence>
<comment type="subcellular location">
    <subcellularLocation>
        <location evidence="1 6">Secreted</location>
    </subcellularLocation>
</comment>
<evidence type="ECO:0000256" key="1">
    <source>
        <dbReference type="ARBA" id="ARBA00004613"/>
    </source>
</evidence>
<evidence type="ECO:0000256" key="4">
    <source>
        <dbReference type="ARBA" id="ARBA00022525"/>
    </source>
</evidence>
<evidence type="ECO:0000256" key="6">
    <source>
        <dbReference type="RuleBase" id="RU367044"/>
    </source>
</evidence>
<dbReference type="PANTHER" id="PTHR31232">
    <property type="match status" value="1"/>
</dbReference>
<evidence type="ECO:0000256" key="2">
    <source>
        <dbReference type="ARBA" id="ARBA00005581"/>
    </source>
</evidence>
<keyword evidence="8" id="KW-1185">Reference proteome</keyword>
<dbReference type="AlphaFoldDB" id="A0A022RBN7"/>
<reference evidence="7 8" key="1">
    <citation type="journal article" date="2013" name="Proc. Natl. Acad. Sci. U.S.A.">
        <title>Fine-scale variation in meiotic recombination in Mimulus inferred from population shotgun sequencing.</title>
        <authorList>
            <person name="Hellsten U."/>
            <person name="Wright K.M."/>
            <person name="Jenkins J."/>
            <person name="Shu S."/>
            <person name="Yuan Y."/>
            <person name="Wessler S.R."/>
            <person name="Schmutz J."/>
            <person name="Willis J.H."/>
            <person name="Rokhsar D.S."/>
        </authorList>
    </citation>
    <scope>NUCLEOTIDE SEQUENCE [LARGE SCALE GENOMIC DNA]</scope>
    <source>
        <strain evidence="8">cv. DUN x IM62</strain>
    </source>
</reference>
<evidence type="ECO:0000313" key="7">
    <source>
        <dbReference type="EMBL" id="EYU37414.1"/>
    </source>
</evidence>
<evidence type="ECO:0000256" key="3">
    <source>
        <dbReference type="ARBA" id="ARBA00022471"/>
    </source>
</evidence>
<dbReference type="EMBL" id="KI630522">
    <property type="protein sequence ID" value="EYU37414.1"/>
    <property type="molecule type" value="Genomic_DNA"/>
</dbReference>
<proteinExistence type="inferred from homology"/>
<dbReference type="Pfam" id="PF05938">
    <property type="entry name" value="Self-incomp_S1"/>
    <property type="match status" value="1"/>
</dbReference>
<dbReference type="Proteomes" id="UP000030748">
    <property type="component" value="Unassembled WGS sequence"/>
</dbReference>
<dbReference type="GO" id="GO:0060320">
    <property type="term" value="P:rejection of self pollen"/>
    <property type="evidence" value="ECO:0007669"/>
    <property type="project" value="UniProtKB-KW"/>
</dbReference>
<name>A0A022RBN7_ERYGU</name>
<dbReference type="GO" id="GO:0005576">
    <property type="term" value="C:extracellular region"/>
    <property type="evidence" value="ECO:0007669"/>
    <property type="project" value="UniProtKB-SubCell"/>
</dbReference>
<gene>
    <name evidence="7" type="ORF">MIMGU_mgv1a020317mg</name>
</gene>
<accession>A0A022RBN7</accession>